<evidence type="ECO:0000313" key="3">
    <source>
        <dbReference type="Proteomes" id="UP000036923"/>
    </source>
</evidence>
<dbReference type="RefSeq" id="WP_036941494.1">
    <property type="nucleotide sequence ID" value="NZ_JQKC01000015.1"/>
</dbReference>
<reference evidence="3" key="1">
    <citation type="submission" date="2015-07" db="EMBL/GenBank/DDBJ databases">
        <title>Near-Complete Genome Sequence of the Cellulolytic Bacterium Bacteroides (Pseudobacteroides) cellulosolvens ATCC 35603.</title>
        <authorList>
            <person name="Dassa B."/>
            <person name="Utturkar S.M."/>
            <person name="Klingeman D.M."/>
            <person name="Hurt R.A."/>
            <person name="Keller M."/>
            <person name="Xu J."/>
            <person name="Reddy Y.H.K."/>
            <person name="Borovok I."/>
            <person name="Grinberg I.R."/>
            <person name="Lamed R."/>
            <person name="Zhivin O."/>
            <person name="Bayer E.A."/>
            <person name="Brown S.D."/>
        </authorList>
    </citation>
    <scope>NUCLEOTIDE SEQUENCE [LARGE SCALE GENOMIC DNA]</scope>
    <source>
        <strain evidence="3">DSM 2933</strain>
    </source>
</reference>
<dbReference type="EMBL" id="LGTC01000001">
    <property type="protein sequence ID" value="KNY26346.1"/>
    <property type="molecule type" value="Genomic_DNA"/>
</dbReference>
<gene>
    <name evidence="2" type="ORF">Bccel_1608</name>
</gene>
<dbReference type="AlphaFoldDB" id="A0A0L6JKG0"/>
<dbReference type="Proteomes" id="UP000036923">
    <property type="component" value="Unassembled WGS sequence"/>
</dbReference>
<name>A0A0L6JKG0_9FIRM</name>
<proteinExistence type="predicted"/>
<keyword evidence="3" id="KW-1185">Reference proteome</keyword>
<dbReference type="GO" id="GO:0003968">
    <property type="term" value="F:RNA-directed RNA polymerase activity"/>
    <property type="evidence" value="ECO:0007669"/>
    <property type="project" value="InterPro"/>
</dbReference>
<protein>
    <submittedName>
        <fullName evidence="2">Uncharacterized protein</fullName>
    </submittedName>
</protein>
<comment type="caution">
    <text evidence="2">The sequence shown here is derived from an EMBL/GenBank/DDBJ whole genome shotgun (WGS) entry which is preliminary data.</text>
</comment>
<feature type="compositionally biased region" description="Basic and acidic residues" evidence="1">
    <location>
        <begin position="997"/>
        <end position="1017"/>
    </location>
</feature>
<sequence>MMNKQVKLFMLDVKDFYTSKESELNKKYLETKKYKKLIEEHTKLSMLEIITESLSEYKVKKELYESLKSKTYNKDTEMSDEEIKQLEELKKYFNAILKSADVKRSKKFRLSDKDKDTISDNENKLSLVICEDCGEVKDKCKCDKMKSISIYKKKLKSIKEYKDCKDNIKKLHKEFEEERKSNVDLVRTLERDRLYFKYKDKDTGEEIEKVKVYKQIALFDSFLTRTLDLKYDELTEEIFIIETVYYDIIEQLVKNGFKYLGNTYCVFTSSAGQLRKKKVVMIKESTFNTFKKKLMCGLILDDINSYIEIIDDEEYKGCIVNKYLTYLALTNSASSLWEGFDISKAIVIPDFETEVTGIVDYIDNKTFEITLNDNRSILINHSDGAGLYITDSEIDNAFQCRLPWMKGLMIPVNKKSLLEYCSSVNKYIIRDLDGVEWDLQKHDIRYIFTKSQFKMYKYYKHLAKKSGNKTAWKTYQDYFIELECEACKLNIEPDTFLDKEINYQFLQSLTNMTETEVNILIKSTYDEIKDAYNDTDTMLEMLGATKINRKRNALQDALLLYPELLHDYHVQDMLSGAINSRKKKAKAGKFIIENTKRMFLCPDVFAWLEYLISGNKNPEGLLKDGQVSCMLYDDGVTLDILRSPSLYREHAINTNLIDDNTQKWFITNCIYTSCHTIMSKLLMYDVDGDEATVISDSTWTKVAEEAMKGINPLYYELGTGKPEEINNDSIWESMKLAWEYGNIGIYSNRLTKIWNIDGINDNALTLAKKICFINNASIDAAKTKYFPKIPEDLKIEFKILDKLKNPHFFIYAKNKKESQVEEINGSVVNKVCKKFEDIKDNEFTYDFSKIGKFYIKNIMNNPEINETEVYKTYGEAIINKYEEMNETKNKWFIKVKDTNLNDSEEETIINKSSIIYSQCKQEILSVVSKDNDCRIIDIVDIVDILIKYVYSKHKDRCKSLLWTAFGDVIVGNIKLNKKTFMCLGCGRRYKKKSNNQKRCEKCSDKNRKEKDKLRKKK</sequence>
<dbReference type="eggNOG" id="ENOG502ZBCM">
    <property type="taxonomic scope" value="Bacteria"/>
</dbReference>
<dbReference type="OrthoDB" id="1891855at2"/>
<feature type="region of interest" description="Disordered" evidence="1">
    <location>
        <begin position="994"/>
        <end position="1017"/>
    </location>
</feature>
<evidence type="ECO:0000256" key="1">
    <source>
        <dbReference type="SAM" id="MobiDB-lite"/>
    </source>
</evidence>
<organism evidence="2 3">
    <name type="scientific">Pseudobacteroides cellulosolvens ATCC 35603 = DSM 2933</name>
    <dbReference type="NCBI Taxonomy" id="398512"/>
    <lineage>
        <taxon>Bacteria</taxon>
        <taxon>Bacillati</taxon>
        <taxon>Bacillota</taxon>
        <taxon>Clostridia</taxon>
        <taxon>Eubacteriales</taxon>
        <taxon>Oscillospiraceae</taxon>
        <taxon>Pseudobacteroides</taxon>
    </lineage>
</organism>
<evidence type="ECO:0000313" key="2">
    <source>
        <dbReference type="EMBL" id="KNY26346.1"/>
    </source>
</evidence>
<accession>A0A0L6JKG0</accession>